<proteinExistence type="predicted"/>
<dbReference type="AlphaFoldDB" id="A0A371JWX0"/>
<feature type="region of interest" description="Disordered" evidence="1">
    <location>
        <begin position="177"/>
        <end position="208"/>
    </location>
</feature>
<protein>
    <submittedName>
        <fullName evidence="2">Uncharacterized protein</fullName>
    </submittedName>
</protein>
<organism evidence="2 3">
    <name type="scientific">Lysobacter silvisoli</name>
    <dbReference type="NCBI Taxonomy" id="2293254"/>
    <lineage>
        <taxon>Bacteria</taxon>
        <taxon>Pseudomonadati</taxon>
        <taxon>Pseudomonadota</taxon>
        <taxon>Gammaproteobacteria</taxon>
        <taxon>Lysobacterales</taxon>
        <taxon>Lysobacteraceae</taxon>
        <taxon>Lysobacter</taxon>
    </lineage>
</organism>
<gene>
    <name evidence="2" type="ORF">DX914_17930</name>
</gene>
<feature type="compositionally biased region" description="Pro residues" evidence="1">
    <location>
        <begin position="178"/>
        <end position="196"/>
    </location>
</feature>
<evidence type="ECO:0000313" key="3">
    <source>
        <dbReference type="Proteomes" id="UP000264492"/>
    </source>
</evidence>
<keyword evidence="3" id="KW-1185">Reference proteome</keyword>
<sequence>MWPLREDPPVPVADDAQALFRRLSALCGQAYLGRVVADIPENAADPYSGRALVMHVRECGKHEIRIPFQVGSDRSRTWVLAQHGHGLQLRHDHRHADGSEDPLSHYGGSAERIEVAGGRIEAEFPADAASRSLFRRLGRPESAQNVWTVALEGERFVYKLARPGRLFRVEFDLSRPLATPPPPWGASDPPPAPAKPKPGRAPKAKKPR</sequence>
<dbReference type="Proteomes" id="UP000264492">
    <property type="component" value="Unassembled WGS sequence"/>
</dbReference>
<reference evidence="2 3" key="1">
    <citation type="submission" date="2018-08" db="EMBL/GenBank/DDBJ databases">
        <title>Lysobacter sp. zong2l5, whole genome shotgun sequence.</title>
        <authorList>
            <person name="Zhang X."/>
            <person name="Feng G."/>
            <person name="Zhu H."/>
        </authorList>
    </citation>
    <scope>NUCLEOTIDE SEQUENCE [LARGE SCALE GENOMIC DNA]</scope>
    <source>
        <strain evidence="3">zong2l5</strain>
    </source>
</reference>
<dbReference type="EMBL" id="QTSU01000004">
    <property type="protein sequence ID" value="RDZ26152.1"/>
    <property type="molecule type" value="Genomic_DNA"/>
</dbReference>
<accession>A0A371JWX0</accession>
<name>A0A371JWX0_9GAMM</name>
<feature type="compositionally biased region" description="Basic residues" evidence="1">
    <location>
        <begin position="197"/>
        <end position="208"/>
    </location>
</feature>
<evidence type="ECO:0000256" key="1">
    <source>
        <dbReference type="SAM" id="MobiDB-lite"/>
    </source>
</evidence>
<evidence type="ECO:0000313" key="2">
    <source>
        <dbReference type="EMBL" id="RDZ26152.1"/>
    </source>
</evidence>
<comment type="caution">
    <text evidence="2">The sequence shown here is derived from an EMBL/GenBank/DDBJ whole genome shotgun (WGS) entry which is preliminary data.</text>
</comment>